<comment type="caution">
    <text evidence="1">The sequence shown here is derived from an EMBL/GenBank/DDBJ whole genome shotgun (WGS) entry which is preliminary data.</text>
</comment>
<organism evidence="1 2">
    <name type="scientific">Candidatus Nesterenkonia stercoripullorum</name>
    <dbReference type="NCBI Taxonomy" id="2838701"/>
    <lineage>
        <taxon>Bacteria</taxon>
        <taxon>Bacillati</taxon>
        <taxon>Actinomycetota</taxon>
        <taxon>Actinomycetes</taxon>
        <taxon>Micrococcales</taxon>
        <taxon>Micrococcaceae</taxon>
        <taxon>Nesterenkonia</taxon>
    </lineage>
</organism>
<proteinExistence type="predicted"/>
<sequence>MLRSCGGLPLSSSPAPWTHGLLGEESRFGPLESRPQLSCVEQRQHEHSGAMLLHKSLGLRSVLLRLLVVRTGFAEPSMNLPVIVRDGPRFVLDLAWREQRTALEYNACDFVC</sequence>
<accession>A0A9D1UTJ3</accession>
<reference evidence="1" key="2">
    <citation type="submission" date="2021-04" db="EMBL/GenBank/DDBJ databases">
        <authorList>
            <person name="Gilroy R."/>
        </authorList>
    </citation>
    <scope>NUCLEOTIDE SEQUENCE</scope>
    <source>
        <strain evidence="1">ChiHejej3B27-3195</strain>
    </source>
</reference>
<dbReference type="Proteomes" id="UP000824151">
    <property type="component" value="Unassembled WGS sequence"/>
</dbReference>
<dbReference type="EMBL" id="DXGD01000312">
    <property type="protein sequence ID" value="HIX00154.1"/>
    <property type="molecule type" value="Genomic_DNA"/>
</dbReference>
<protein>
    <submittedName>
        <fullName evidence="1">Uncharacterized protein</fullName>
    </submittedName>
</protein>
<gene>
    <name evidence="1" type="ORF">H9871_08420</name>
</gene>
<evidence type="ECO:0000313" key="2">
    <source>
        <dbReference type="Proteomes" id="UP000824151"/>
    </source>
</evidence>
<evidence type="ECO:0000313" key="1">
    <source>
        <dbReference type="EMBL" id="HIX00154.1"/>
    </source>
</evidence>
<name>A0A9D1UTJ3_9MICC</name>
<reference evidence="1" key="1">
    <citation type="journal article" date="2021" name="PeerJ">
        <title>Extensive microbial diversity within the chicken gut microbiome revealed by metagenomics and culture.</title>
        <authorList>
            <person name="Gilroy R."/>
            <person name="Ravi A."/>
            <person name="Getino M."/>
            <person name="Pursley I."/>
            <person name="Horton D.L."/>
            <person name="Alikhan N.F."/>
            <person name="Baker D."/>
            <person name="Gharbi K."/>
            <person name="Hall N."/>
            <person name="Watson M."/>
            <person name="Adriaenssens E.M."/>
            <person name="Foster-Nyarko E."/>
            <person name="Jarju S."/>
            <person name="Secka A."/>
            <person name="Antonio M."/>
            <person name="Oren A."/>
            <person name="Chaudhuri R.R."/>
            <person name="La Ragione R."/>
            <person name="Hildebrand F."/>
            <person name="Pallen M.J."/>
        </authorList>
    </citation>
    <scope>NUCLEOTIDE SEQUENCE</scope>
    <source>
        <strain evidence="1">ChiHejej3B27-3195</strain>
    </source>
</reference>
<dbReference type="AlphaFoldDB" id="A0A9D1UTJ3"/>